<reference evidence="1" key="1">
    <citation type="journal article" date="2021" name="Proc. Natl. Acad. Sci. U.S.A.">
        <title>A Catalog of Tens of Thousands of Viruses from Human Metagenomes Reveals Hidden Associations with Chronic Diseases.</title>
        <authorList>
            <person name="Tisza M.J."/>
            <person name="Buck C.B."/>
        </authorList>
    </citation>
    <scope>NUCLEOTIDE SEQUENCE</scope>
    <source>
        <strain evidence="1">CtARy1</strain>
    </source>
</reference>
<protein>
    <submittedName>
        <fullName evidence="1">Uncharacterized protein</fullName>
    </submittedName>
</protein>
<proteinExistence type="predicted"/>
<dbReference type="EMBL" id="BK015920">
    <property type="protein sequence ID" value="DAF85210.1"/>
    <property type="molecule type" value="Genomic_DNA"/>
</dbReference>
<organism evidence="1">
    <name type="scientific">Podoviridae sp. ctARy1</name>
    <dbReference type="NCBI Taxonomy" id="2825228"/>
    <lineage>
        <taxon>Viruses</taxon>
        <taxon>Duplodnaviria</taxon>
        <taxon>Heunggongvirae</taxon>
        <taxon>Uroviricota</taxon>
        <taxon>Caudoviricetes</taxon>
    </lineage>
</organism>
<name>A0A8S5TSL8_9CAUD</name>
<sequence>MQFSMNCTPFYLAQKMPEYKIYYHHLKFCGQK</sequence>
<accession>A0A8S5TSL8</accession>
<evidence type="ECO:0000313" key="1">
    <source>
        <dbReference type="EMBL" id="DAF85210.1"/>
    </source>
</evidence>